<gene>
    <name evidence="2" type="ORF">EZ242_02230</name>
</gene>
<feature type="domain" description="Transglutaminase-like" evidence="1">
    <location>
        <begin position="64"/>
        <end position="138"/>
    </location>
</feature>
<dbReference type="InterPro" id="IPR002931">
    <property type="entry name" value="Transglutaminase-like"/>
</dbReference>
<evidence type="ECO:0000313" key="2">
    <source>
        <dbReference type="EMBL" id="TFZ04588.1"/>
    </source>
</evidence>
<name>A0A4Z0C263_9BURK</name>
<dbReference type="PANTHER" id="PTHR33490:SF3">
    <property type="entry name" value="CONSERVED INTEGRAL MEMBRANE PROTEIN"/>
    <property type="match status" value="1"/>
</dbReference>
<evidence type="ECO:0000313" key="3">
    <source>
        <dbReference type="Proteomes" id="UP000297564"/>
    </source>
</evidence>
<keyword evidence="3" id="KW-1185">Reference proteome</keyword>
<comment type="caution">
    <text evidence="2">The sequence shown here is derived from an EMBL/GenBank/DDBJ whole genome shotgun (WGS) entry which is preliminary data.</text>
</comment>
<dbReference type="AlphaFoldDB" id="A0A4Z0C263"/>
<proteinExistence type="predicted"/>
<dbReference type="OrthoDB" id="5438043at2"/>
<accession>A0A4Z0C263</accession>
<dbReference type="PANTHER" id="PTHR33490">
    <property type="entry name" value="BLR5614 PROTEIN-RELATED"/>
    <property type="match status" value="1"/>
</dbReference>
<dbReference type="Gene3D" id="3.10.620.30">
    <property type="match status" value="1"/>
</dbReference>
<reference evidence="2 3" key="1">
    <citation type="submission" date="2019-03" db="EMBL/GenBank/DDBJ databases">
        <title>Ramlibacter rhizophilus CCTCC AB2015357, whole genome shotgun sequence.</title>
        <authorList>
            <person name="Zhang X."/>
            <person name="Feng G."/>
            <person name="Zhu H."/>
        </authorList>
    </citation>
    <scope>NUCLEOTIDE SEQUENCE [LARGE SCALE GENOMIC DNA]</scope>
    <source>
        <strain evidence="2 3">CCTCC AB2015357</strain>
    </source>
</reference>
<protein>
    <submittedName>
        <fullName evidence="2">Transglutaminase</fullName>
    </submittedName>
</protein>
<dbReference type="EMBL" id="SMLL01000001">
    <property type="protein sequence ID" value="TFZ04588.1"/>
    <property type="molecule type" value="Genomic_DNA"/>
</dbReference>
<sequence length="252" mass="28155">MDSQKLLRETNMLDFEHPSIQGLIRERGWRDLPQRERVGAIYEFVRDEIAFGYNLADDLPASRVLADGIGQCNTKGSLFMALLRASGIPCRFHGFTIDKALQKGAITGVAYLLAPRDIIHSWVEVLIDGRWIELEGFILDKAYLSKLQEMFADHEGAFCGFGAATPDLKNPQVDWTGDNTYIQKDGINHDFGVFDDPDSFYAKHGANLSGAKKWLFQAVVRRWMNANVERVRSGGARALGVRPRPTRAPSAG</sequence>
<dbReference type="SUPFAM" id="SSF54001">
    <property type="entry name" value="Cysteine proteinases"/>
    <property type="match status" value="1"/>
</dbReference>
<dbReference type="SMART" id="SM00460">
    <property type="entry name" value="TGc"/>
    <property type="match status" value="1"/>
</dbReference>
<evidence type="ECO:0000259" key="1">
    <source>
        <dbReference type="SMART" id="SM00460"/>
    </source>
</evidence>
<dbReference type="Proteomes" id="UP000297564">
    <property type="component" value="Unassembled WGS sequence"/>
</dbReference>
<dbReference type="Pfam" id="PF01841">
    <property type="entry name" value="Transglut_core"/>
    <property type="match status" value="1"/>
</dbReference>
<organism evidence="2 3">
    <name type="scientific">Ramlibacter rhizophilus</name>
    <dbReference type="NCBI Taxonomy" id="1781167"/>
    <lineage>
        <taxon>Bacteria</taxon>
        <taxon>Pseudomonadati</taxon>
        <taxon>Pseudomonadota</taxon>
        <taxon>Betaproteobacteria</taxon>
        <taxon>Burkholderiales</taxon>
        <taxon>Comamonadaceae</taxon>
        <taxon>Ramlibacter</taxon>
    </lineage>
</organism>
<dbReference type="InterPro" id="IPR038765">
    <property type="entry name" value="Papain-like_cys_pep_sf"/>
</dbReference>